<keyword evidence="1 2" id="KW-0193">Cuticle</keyword>
<evidence type="ECO:0000313" key="4">
    <source>
        <dbReference type="EMBL" id="KAL0124773.1"/>
    </source>
</evidence>
<dbReference type="PROSITE" id="PS00233">
    <property type="entry name" value="CHIT_BIND_RR_1"/>
    <property type="match status" value="1"/>
</dbReference>
<dbReference type="PROSITE" id="PS51155">
    <property type="entry name" value="CHIT_BIND_RR_2"/>
    <property type="match status" value="1"/>
</dbReference>
<dbReference type="PANTHER" id="PTHR12236">
    <property type="entry name" value="STRUCTURAL CONTITUENT OF CUTICLE"/>
    <property type="match status" value="1"/>
</dbReference>
<feature type="compositionally biased region" description="Low complexity" evidence="3">
    <location>
        <begin position="456"/>
        <end position="466"/>
    </location>
</feature>
<reference evidence="4 5" key="1">
    <citation type="submission" date="2023-03" db="EMBL/GenBank/DDBJ databases">
        <title>High recombination rates correlate with genetic variation in Cardiocondyla obscurior ants.</title>
        <authorList>
            <person name="Errbii M."/>
        </authorList>
    </citation>
    <scope>NUCLEOTIDE SEQUENCE [LARGE SCALE GENOMIC DNA]</scope>
    <source>
        <strain evidence="4">Alpha-2009</strain>
        <tissue evidence="4">Whole body</tissue>
    </source>
</reference>
<dbReference type="GO" id="GO:0031012">
    <property type="term" value="C:extracellular matrix"/>
    <property type="evidence" value="ECO:0007669"/>
    <property type="project" value="TreeGrafter"/>
</dbReference>
<dbReference type="InterPro" id="IPR031311">
    <property type="entry name" value="CHIT_BIND_RR_consensus"/>
</dbReference>
<comment type="caution">
    <text evidence="4">The sequence shown here is derived from an EMBL/GenBank/DDBJ whole genome shotgun (WGS) entry which is preliminary data.</text>
</comment>
<feature type="compositionally biased region" description="Basic and acidic residues" evidence="3">
    <location>
        <begin position="380"/>
        <end position="411"/>
    </location>
</feature>
<dbReference type="InterPro" id="IPR051217">
    <property type="entry name" value="Insect_Cuticle_Struc_Prot"/>
</dbReference>
<dbReference type="EMBL" id="JADYXP020000005">
    <property type="protein sequence ID" value="KAL0124773.1"/>
    <property type="molecule type" value="Genomic_DNA"/>
</dbReference>
<feature type="compositionally biased region" description="Polar residues" evidence="3">
    <location>
        <begin position="534"/>
        <end position="544"/>
    </location>
</feature>
<dbReference type="AlphaFoldDB" id="A0AAW2GB44"/>
<name>A0AAW2GB44_9HYME</name>
<feature type="compositionally biased region" description="Gly residues" evidence="3">
    <location>
        <begin position="336"/>
        <end position="347"/>
    </location>
</feature>
<dbReference type="GO" id="GO:0042302">
    <property type="term" value="F:structural constituent of cuticle"/>
    <property type="evidence" value="ECO:0007669"/>
    <property type="project" value="UniProtKB-UniRule"/>
</dbReference>
<evidence type="ECO:0000313" key="5">
    <source>
        <dbReference type="Proteomes" id="UP001430953"/>
    </source>
</evidence>
<feature type="region of interest" description="Disordered" evidence="3">
    <location>
        <begin position="428"/>
        <end position="558"/>
    </location>
</feature>
<proteinExistence type="predicted"/>
<evidence type="ECO:0008006" key="6">
    <source>
        <dbReference type="Google" id="ProtNLM"/>
    </source>
</evidence>
<accession>A0AAW2GB44</accession>
<keyword evidence="5" id="KW-1185">Reference proteome</keyword>
<dbReference type="Pfam" id="PF00379">
    <property type="entry name" value="Chitin_bind_4"/>
    <property type="match status" value="1"/>
</dbReference>
<gene>
    <name evidence="4" type="ORF">PUN28_006554</name>
</gene>
<evidence type="ECO:0000256" key="3">
    <source>
        <dbReference type="SAM" id="MobiDB-lite"/>
    </source>
</evidence>
<dbReference type="PANTHER" id="PTHR12236:SF98">
    <property type="entry name" value="CUTICULAR PROTEIN 56F"/>
    <property type="match status" value="1"/>
</dbReference>
<feature type="compositionally biased region" description="Gly residues" evidence="3">
    <location>
        <begin position="446"/>
        <end position="455"/>
    </location>
</feature>
<dbReference type="GO" id="GO:0005615">
    <property type="term" value="C:extracellular space"/>
    <property type="evidence" value="ECO:0007669"/>
    <property type="project" value="TreeGrafter"/>
</dbReference>
<evidence type="ECO:0000256" key="2">
    <source>
        <dbReference type="PROSITE-ProRule" id="PRU00497"/>
    </source>
</evidence>
<feature type="compositionally biased region" description="Gly residues" evidence="3">
    <location>
        <begin position="149"/>
        <end position="166"/>
    </location>
</feature>
<feature type="compositionally biased region" description="Basic and acidic residues" evidence="3">
    <location>
        <begin position="235"/>
        <end position="246"/>
    </location>
</feature>
<organism evidence="4 5">
    <name type="scientific">Cardiocondyla obscurior</name>
    <dbReference type="NCBI Taxonomy" id="286306"/>
    <lineage>
        <taxon>Eukaryota</taxon>
        <taxon>Metazoa</taxon>
        <taxon>Ecdysozoa</taxon>
        <taxon>Arthropoda</taxon>
        <taxon>Hexapoda</taxon>
        <taxon>Insecta</taxon>
        <taxon>Pterygota</taxon>
        <taxon>Neoptera</taxon>
        <taxon>Endopterygota</taxon>
        <taxon>Hymenoptera</taxon>
        <taxon>Apocrita</taxon>
        <taxon>Aculeata</taxon>
        <taxon>Formicoidea</taxon>
        <taxon>Formicidae</taxon>
        <taxon>Myrmicinae</taxon>
        <taxon>Cardiocondyla</taxon>
    </lineage>
</organism>
<sequence length="558" mass="57264">MSPGIYKDRRGPRALSFPQQVYLALKGQQRHSGRANLPWRDRNSTSLVAGERYGNRQDISGVTLIMMLAVVWSEPPVNTYLPPRTGTSSANNGRTDLSAQYGPPDFSNRGNVDRNAGATSFGGPGVGNGPSKLYDAPVEGNGNSLGQFRGNGFGGGRPSGSYGVPGGFDENRASGGRPSASYGLPGANGNVGGGFRNAGNENNPSTGYGVPDASNRGGFGNGGRPSTNYGVPGNDRGEFGHGDAGERPSSSYGAPGANGNVNGRPSSSYGAPDGTGNTISKGRFNGGDNGPPSSSYGSPNELGGGLSTSYSPPNRGGNNGYASTSSNERNFASGRTNGGYPSGGPIGNGDFRHDDENFGGRGGGGSNEGYNSNAQEESSEPAKYEFSYKVKDQRTGSDYSHTETRNGDRAQGEFNVLLPDGRKQIVEYEADQDGFKPQIRYEGEANAGGGYGSGGPSDNNNGYSSGRPGSEGGFVNNSGFNGGGSNAGYSNGGPEKSDGFNSGGGYQSGRPAGQSFGRDNNNGLSGDTGGYFSNPPSNNIGNDNEGNRQDGGHSGYQY</sequence>
<evidence type="ECO:0000256" key="1">
    <source>
        <dbReference type="ARBA" id="ARBA00022460"/>
    </source>
</evidence>
<feature type="compositionally biased region" description="Low complexity" evidence="3">
    <location>
        <begin position="290"/>
        <end position="300"/>
    </location>
</feature>
<dbReference type="InterPro" id="IPR000618">
    <property type="entry name" value="Insect_cuticle"/>
</dbReference>
<feature type="compositionally biased region" description="Polar residues" evidence="3">
    <location>
        <begin position="320"/>
        <end position="335"/>
    </location>
</feature>
<feature type="compositionally biased region" description="Polar residues" evidence="3">
    <location>
        <begin position="259"/>
        <end position="280"/>
    </location>
</feature>
<protein>
    <recommendedName>
        <fullName evidence="6">Pro-resilin</fullName>
    </recommendedName>
</protein>
<dbReference type="Proteomes" id="UP001430953">
    <property type="component" value="Unassembled WGS sequence"/>
</dbReference>
<feature type="region of interest" description="Disordered" evidence="3">
    <location>
        <begin position="149"/>
        <end position="415"/>
    </location>
</feature>